<feature type="transmembrane region" description="Helical" evidence="1">
    <location>
        <begin position="265"/>
        <end position="290"/>
    </location>
</feature>
<keyword evidence="1" id="KW-1133">Transmembrane helix</keyword>
<evidence type="ECO:0000259" key="2">
    <source>
        <dbReference type="Pfam" id="PF00535"/>
    </source>
</evidence>
<comment type="caution">
    <text evidence="3">The sequence shown here is derived from an EMBL/GenBank/DDBJ whole genome shotgun (WGS) entry which is preliminary data.</text>
</comment>
<sequence length="330" mass="36182">MYRGYTVGVVVPAYNEAGLVGTVIDTIPEYVDRIYAIDDCSTDNTWTEIQAHARLDRADAPPNPEQSVKTDGGFKQRVCPIRHETNRGVGGAIKTGYRHALRDHIDVTAVMGGDGQMDPSILDSFLDPIIDGEVDYTKGNRLHRPAYREAMPRARLVGNAILTALTRVASGYWGITDPQNGYTAISRKALLAIDLDGMYEYYGYCNDLLVELSVSEMRVADVPMPAKYDEAESSIRYREYIPKVSWLLVRNFCSRLDRAYVREGAYPLVLCYVAGFSAICVGLVVGVLGLAQDTGLTAAALANLFGVLVFSLGVVLDHRKSPGTEVDVSD</sequence>
<keyword evidence="1" id="KW-0472">Membrane</keyword>
<keyword evidence="3" id="KW-0808">Transferase</keyword>
<dbReference type="PANTHER" id="PTHR48090">
    <property type="entry name" value="UNDECAPRENYL-PHOSPHATE 4-DEOXY-4-FORMAMIDO-L-ARABINOSE TRANSFERASE-RELATED"/>
    <property type="match status" value="1"/>
</dbReference>
<dbReference type="RefSeq" id="WP_053969498.1">
    <property type="nucleotide sequence ID" value="NZ_JAWJXX010000008.1"/>
</dbReference>
<dbReference type="Gene3D" id="3.90.550.10">
    <property type="entry name" value="Spore Coat Polysaccharide Biosynthesis Protein SpsA, Chain A"/>
    <property type="match status" value="1"/>
</dbReference>
<proteinExistence type="predicted"/>
<accession>A0A0M9AID7</accession>
<dbReference type="PANTHER" id="PTHR48090:SF7">
    <property type="entry name" value="RFBJ PROTEIN"/>
    <property type="match status" value="1"/>
</dbReference>
<name>A0A0M9AID7_9EURY</name>
<dbReference type="STRING" id="1705562.AMS69_18455"/>
<dbReference type="InterPro" id="IPR029044">
    <property type="entry name" value="Nucleotide-diphossugar_trans"/>
</dbReference>
<dbReference type="CDD" id="cd04179">
    <property type="entry name" value="DPM_DPG-synthase_like"/>
    <property type="match status" value="1"/>
</dbReference>
<dbReference type="PATRIC" id="fig|1705562.3.peg.737"/>
<keyword evidence="1" id="KW-0812">Transmembrane</keyword>
<gene>
    <name evidence="3" type="ORF">AMS69_18455</name>
</gene>
<dbReference type="InterPro" id="IPR050256">
    <property type="entry name" value="Glycosyltransferase_2"/>
</dbReference>
<dbReference type="Pfam" id="PF00535">
    <property type="entry name" value="Glycos_transf_2"/>
    <property type="match status" value="1"/>
</dbReference>
<evidence type="ECO:0000313" key="3">
    <source>
        <dbReference type="EMBL" id="KOX91475.1"/>
    </source>
</evidence>
<evidence type="ECO:0000313" key="4">
    <source>
        <dbReference type="Proteomes" id="UP000037729"/>
    </source>
</evidence>
<dbReference type="EMBL" id="LIUF01000010">
    <property type="protein sequence ID" value="KOX91475.1"/>
    <property type="molecule type" value="Genomic_DNA"/>
</dbReference>
<organism evidence="3 4">
    <name type="scientific">Haloarcula rubripromontorii</name>
    <dbReference type="NCBI Taxonomy" id="1705562"/>
    <lineage>
        <taxon>Archaea</taxon>
        <taxon>Methanobacteriati</taxon>
        <taxon>Methanobacteriota</taxon>
        <taxon>Stenosarchaea group</taxon>
        <taxon>Halobacteria</taxon>
        <taxon>Halobacteriales</taxon>
        <taxon>Haloarculaceae</taxon>
        <taxon>Haloarcula</taxon>
    </lineage>
</organism>
<dbReference type="InterPro" id="IPR001173">
    <property type="entry name" value="Glyco_trans_2-like"/>
</dbReference>
<dbReference type="SUPFAM" id="SSF53448">
    <property type="entry name" value="Nucleotide-diphospho-sugar transferases"/>
    <property type="match status" value="1"/>
</dbReference>
<evidence type="ECO:0000256" key="1">
    <source>
        <dbReference type="SAM" id="Phobius"/>
    </source>
</evidence>
<keyword evidence="4" id="KW-1185">Reference proteome</keyword>
<protein>
    <submittedName>
        <fullName evidence="3">Family 2 glycosyl transferase</fullName>
    </submittedName>
</protein>
<dbReference type="AlphaFoldDB" id="A0A0M9AID7"/>
<dbReference type="Proteomes" id="UP000037729">
    <property type="component" value="Unassembled WGS sequence"/>
</dbReference>
<dbReference type="OrthoDB" id="43988at2157"/>
<dbReference type="GO" id="GO:0016740">
    <property type="term" value="F:transferase activity"/>
    <property type="evidence" value="ECO:0007669"/>
    <property type="project" value="UniProtKB-KW"/>
</dbReference>
<reference evidence="3 4" key="1">
    <citation type="submission" date="2015-08" db="EMBL/GenBank/DDBJ databases">
        <title>Genomes of Isolates from Cabo Rojo, PR.</title>
        <authorList>
            <person name="Sanchez-Nieves R.L."/>
            <person name="Montalvo-Rodriguez R."/>
        </authorList>
    </citation>
    <scope>NUCLEOTIDE SEQUENCE [LARGE SCALE GENOMIC DNA]</scope>
    <source>
        <strain evidence="3 4">SL3</strain>
    </source>
</reference>
<feature type="transmembrane region" description="Helical" evidence="1">
    <location>
        <begin position="296"/>
        <end position="316"/>
    </location>
</feature>
<feature type="domain" description="Glycosyltransferase 2-like" evidence="2">
    <location>
        <begin position="9"/>
        <end position="190"/>
    </location>
</feature>